<evidence type="ECO:0000313" key="2">
    <source>
        <dbReference type="Proteomes" id="UP000265631"/>
    </source>
</evidence>
<dbReference type="EMBL" id="PXXK01000011">
    <property type="protein sequence ID" value="RFN55024.1"/>
    <property type="molecule type" value="Genomic_DNA"/>
</dbReference>
<name>A0A395N4H3_9HYPO</name>
<dbReference type="PANTHER" id="PTHR11803:SF22">
    <property type="entry name" value="ENDORIBONUCLEASE FAMILY PROTEIN BRT1, PUTATIVE (AFU_ORTHOLOGUE AFUA_5G03780)-RELATED"/>
    <property type="match status" value="1"/>
</dbReference>
<gene>
    <name evidence="1" type="ORF">FIE12Z_707</name>
</gene>
<dbReference type="GO" id="GO:0005829">
    <property type="term" value="C:cytosol"/>
    <property type="evidence" value="ECO:0007669"/>
    <property type="project" value="TreeGrafter"/>
</dbReference>
<proteinExistence type="predicted"/>
<dbReference type="InterPro" id="IPR006175">
    <property type="entry name" value="YjgF/YER057c/UK114"/>
</dbReference>
<evidence type="ECO:0000313" key="1">
    <source>
        <dbReference type="EMBL" id="RFN55024.1"/>
    </source>
</evidence>
<dbReference type="Pfam" id="PF01042">
    <property type="entry name" value="Ribonuc_L-PSP"/>
    <property type="match status" value="1"/>
</dbReference>
<keyword evidence="2" id="KW-1185">Reference proteome</keyword>
<dbReference type="Proteomes" id="UP000265631">
    <property type="component" value="Unassembled WGS sequence"/>
</dbReference>
<dbReference type="AlphaFoldDB" id="A0A395N4H3"/>
<dbReference type="CDD" id="cd00448">
    <property type="entry name" value="YjgF_YER057c_UK114_family"/>
    <property type="match status" value="1"/>
</dbReference>
<dbReference type="Gene3D" id="3.30.1330.40">
    <property type="entry name" value="RutC-like"/>
    <property type="match status" value="1"/>
</dbReference>
<dbReference type="GO" id="GO:0019239">
    <property type="term" value="F:deaminase activity"/>
    <property type="evidence" value="ECO:0007669"/>
    <property type="project" value="TreeGrafter"/>
</dbReference>
<dbReference type="STRING" id="2594813.A0A395N4H3"/>
<dbReference type="GO" id="GO:0005739">
    <property type="term" value="C:mitochondrion"/>
    <property type="evidence" value="ECO:0007669"/>
    <property type="project" value="TreeGrafter"/>
</dbReference>
<accession>A0A395N4H3</accession>
<dbReference type="PANTHER" id="PTHR11803">
    <property type="entry name" value="2-IMINOBUTANOATE/2-IMINOPROPANOATE DEAMINASE RIDA"/>
    <property type="match status" value="1"/>
</dbReference>
<comment type="caution">
    <text evidence="1">The sequence shown here is derived from an EMBL/GenBank/DDBJ whole genome shotgun (WGS) entry which is preliminary data.</text>
</comment>
<dbReference type="SUPFAM" id="SSF55298">
    <property type="entry name" value="YjgF-like"/>
    <property type="match status" value="1"/>
</dbReference>
<sequence length="425" mass="49830">MTRTPVSAKKAPAVPSNLMNQAIIANGFVFTSGGVAMDPETGKIIDGDIEAHTANEAGSSLNYVVEVNIYLSDMKYYAKMNEVYAEYWGDLKPARTCVAVKSLPMNANIEIKLLIWEAACLEHCPRRRGIHYVADVSNGVMSPLSYNWDESKPKNRSMYLWDAGLWTTCRESREVVFKQWRKLPTPTNDHEKGLCCSEEENNLIRYHSWSEEKDDDDWGFLMLSSRIHHEHWRQIVDLYRDIFCITTDDWEFPDRHGWAWGFRPENMAVEFNPSWNEALAEQPWDSPDENLSGSLNFVIELLYHKVSERIDYKTKIIDRHAKWASRYPPIGPTFHGCDGEYIEIPLQHWQRWRRCSIRLVEGSALLDFFDYFVSLFYFRLQEIYCNTHGLSFDWESDMEERDKFDIRDHFSILVLQRNQVDYVQD</sequence>
<dbReference type="InterPro" id="IPR035959">
    <property type="entry name" value="RutC-like_sf"/>
</dbReference>
<reference evidence="1 2" key="1">
    <citation type="journal article" date="2018" name="PLoS Pathog.">
        <title>Evolution of structural diversity of trichothecenes, a family of toxins produced by plant pathogenic and entomopathogenic fungi.</title>
        <authorList>
            <person name="Proctor R.H."/>
            <person name="McCormick S.P."/>
            <person name="Kim H.S."/>
            <person name="Cardoza R.E."/>
            <person name="Stanley A.M."/>
            <person name="Lindo L."/>
            <person name="Kelly A."/>
            <person name="Brown D.W."/>
            <person name="Lee T."/>
            <person name="Vaughan M.M."/>
            <person name="Alexander N.J."/>
            <person name="Busman M."/>
            <person name="Gutierrez S."/>
        </authorList>
    </citation>
    <scope>NUCLEOTIDE SEQUENCE [LARGE SCALE GENOMIC DNA]</scope>
    <source>
        <strain evidence="1 2">NRRL 13405</strain>
    </source>
</reference>
<protein>
    <submittedName>
        <fullName evidence="1">Endoribonuclease l-psp</fullName>
    </submittedName>
</protein>
<organism evidence="1 2">
    <name type="scientific">Fusarium flagelliforme</name>
    <dbReference type="NCBI Taxonomy" id="2675880"/>
    <lineage>
        <taxon>Eukaryota</taxon>
        <taxon>Fungi</taxon>
        <taxon>Dikarya</taxon>
        <taxon>Ascomycota</taxon>
        <taxon>Pezizomycotina</taxon>
        <taxon>Sordariomycetes</taxon>
        <taxon>Hypocreomycetidae</taxon>
        <taxon>Hypocreales</taxon>
        <taxon>Nectriaceae</taxon>
        <taxon>Fusarium</taxon>
        <taxon>Fusarium incarnatum-equiseti species complex</taxon>
    </lineage>
</organism>